<evidence type="ECO:0000313" key="3">
    <source>
        <dbReference type="Proteomes" id="UP000814176"/>
    </source>
</evidence>
<evidence type="ECO:0008006" key="4">
    <source>
        <dbReference type="Google" id="ProtNLM"/>
    </source>
</evidence>
<gene>
    <name evidence="2" type="ORF">C8Q71DRAFT_873314</name>
</gene>
<feature type="compositionally biased region" description="Polar residues" evidence="1">
    <location>
        <begin position="892"/>
        <end position="902"/>
    </location>
</feature>
<feature type="compositionally biased region" description="Polar residues" evidence="1">
    <location>
        <begin position="697"/>
        <end position="709"/>
    </location>
</feature>
<feature type="compositionally biased region" description="Low complexity" evidence="1">
    <location>
        <begin position="808"/>
        <end position="823"/>
    </location>
</feature>
<comment type="caution">
    <text evidence="2">The sequence shown here is derived from an EMBL/GenBank/DDBJ whole genome shotgun (WGS) entry which is preliminary data.</text>
</comment>
<feature type="compositionally biased region" description="Basic and acidic residues" evidence="1">
    <location>
        <begin position="403"/>
        <end position="412"/>
    </location>
</feature>
<dbReference type="Proteomes" id="UP000814176">
    <property type="component" value="Unassembled WGS sequence"/>
</dbReference>
<feature type="compositionally biased region" description="Acidic residues" evidence="1">
    <location>
        <begin position="487"/>
        <end position="502"/>
    </location>
</feature>
<evidence type="ECO:0000313" key="2">
    <source>
        <dbReference type="EMBL" id="KAH9834010.1"/>
    </source>
</evidence>
<feature type="compositionally biased region" description="Pro residues" evidence="1">
    <location>
        <begin position="347"/>
        <end position="357"/>
    </location>
</feature>
<dbReference type="EMBL" id="JADCUA010000016">
    <property type="protein sequence ID" value="KAH9834010.1"/>
    <property type="molecule type" value="Genomic_DNA"/>
</dbReference>
<accession>A0ABQ8K9I8</accession>
<feature type="compositionally biased region" description="Basic and acidic residues" evidence="1">
    <location>
        <begin position="555"/>
        <end position="566"/>
    </location>
</feature>
<feature type="region of interest" description="Disordered" evidence="1">
    <location>
        <begin position="669"/>
        <end position="960"/>
    </location>
</feature>
<sequence>MSITLNENDLRALKRADLQKLAKRERIRGNSKSDAIIAELVAKYPGGVHPLEKEQGPARRPKRVDSTRPKQEQEKEEIGVEPPLHAESIAEHVPPRLEKPMRAAVDAGNVEEVPQRQRVPSPPSNPPPPSQRREQDLSASRPIMSVPSQAEASSSGMRVPRNPPAAHPQQMPAFVQGSSGLVDNQVSARQREQERLTTGAPVSAAARTHSYPTVREGASSSTQKFPECPNERTIDLSSPMEAAGVRVSTAPIAPRSRRIAVSPSLPPSIVHLLPPTADPQSRPADARPAPRLSAYPPRPPVFTKPPPQPEQPEAGPSRLPAQASPSRDSPRSTEQPEAGPSSFVFPRPSPPQRPRAPAPREDEEVHFPTGLPPTLRQNSQRPAAPFSIGFQPQPQPEAGPSRLRTDPTDLRFKVPGTPAKVRQARREPFTPLSAKKAAERQPPTSRFGESWALPVPGPSSDGAEAMLSNLAEGGPFDAENQTTFEPVQDDDNEDTKDDDDHDDELHHTFDFPLSESESGTGVEGRQGFRAMFEAFLNAETSDPDTEGETEDEVDREMAEMQAEAKARVNPPEGDPPPKRTRGCTSKQGREIIITTHELVGEFTEVTARRKDMARRLHHFERLSGNVAKWSLELQVKRLIFENLIVKRLKDGNVGWLSGDWPTEEEVQQLMDHSKQAKVNQPQGDADDDEEARAEQTELGSSYFSNSSDFGPSIDLMHPPLPEPAVEYRPPKPNASRGLNSSPLPPSSPRSYVSVRSPQPDPVTPPRRTQKTAPMAKQTELDNFDEPSPESPGAERHLKAFHPSTVVDGAEQQAQAGAGPSQQATKNQAGPASALPPDHVHWSPRRNPRVEEIGESISQIRHKNLKRRRDEVEEVDEAGAGGVEEYKSDSHARNSALQPTAGPSQGLGYVPKPVPSYNGHETSHEPYYSWAGSYTQPDDWRPSRGDNLKEVLPSPKRARRD</sequence>
<feature type="compositionally biased region" description="Pro residues" evidence="1">
    <location>
        <begin position="120"/>
        <end position="130"/>
    </location>
</feature>
<proteinExistence type="predicted"/>
<feature type="region of interest" description="Disordered" evidence="1">
    <location>
        <begin position="43"/>
        <end position="523"/>
    </location>
</feature>
<dbReference type="GeneID" id="72009092"/>
<feature type="compositionally biased region" description="Basic and acidic residues" evidence="1">
    <location>
        <begin position="50"/>
        <end position="78"/>
    </location>
</feature>
<keyword evidence="3" id="KW-1185">Reference proteome</keyword>
<feature type="compositionally biased region" description="Pro residues" evidence="1">
    <location>
        <begin position="296"/>
        <end position="310"/>
    </location>
</feature>
<feature type="region of interest" description="Disordered" evidence="1">
    <location>
        <begin position="539"/>
        <end position="584"/>
    </location>
</feature>
<evidence type="ECO:0000256" key="1">
    <source>
        <dbReference type="SAM" id="MobiDB-lite"/>
    </source>
</evidence>
<reference evidence="2 3" key="1">
    <citation type="journal article" date="2021" name="Environ. Microbiol.">
        <title>Gene family expansions and transcriptome signatures uncover fungal adaptations to wood decay.</title>
        <authorList>
            <person name="Hage H."/>
            <person name="Miyauchi S."/>
            <person name="Viragh M."/>
            <person name="Drula E."/>
            <person name="Min B."/>
            <person name="Chaduli D."/>
            <person name="Navarro D."/>
            <person name="Favel A."/>
            <person name="Norest M."/>
            <person name="Lesage-Meessen L."/>
            <person name="Balint B."/>
            <person name="Merenyi Z."/>
            <person name="de Eugenio L."/>
            <person name="Morin E."/>
            <person name="Martinez A.T."/>
            <person name="Baldrian P."/>
            <person name="Stursova M."/>
            <person name="Martinez M.J."/>
            <person name="Novotny C."/>
            <person name="Magnuson J.K."/>
            <person name="Spatafora J.W."/>
            <person name="Maurice S."/>
            <person name="Pangilinan J."/>
            <person name="Andreopoulos W."/>
            <person name="LaButti K."/>
            <person name="Hundley H."/>
            <person name="Na H."/>
            <person name="Kuo A."/>
            <person name="Barry K."/>
            <person name="Lipzen A."/>
            <person name="Henrissat B."/>
            <person name="Riley R."/>
            <person name="Ahrendt S."/>
            <person name="Nagy L.G."/>
            <person name="Grigoriev I.V."/>
            <person name="Martin F."/>
            <person name="Rosso M.N."/>
        </authorList>
    </citation>
    <scope>NUCLEOTIDE SEQUENCE [LARGE SCALE GENOMIC DNA]</scope>
    <source>
        <strain evidence="2 3">CIRM-BRFM 1785</strain>
    </source>
</reference>
<feature type="compositionally biased region" description="Polar residues" evidence="1">
    <location>
        <begin position="323"/>
        <end position="335"/>
    </location>
</feature>
<feature type="compositionally biased region" description="Polar residues" evidence="1">
    <location>
        <begin position="146"/>
        <end position="156"/>
    </location>
</feature>
<feature type="compositionally biased region" description="Basic and acidic residues" evidence="1">
    <location>
        <begin position="88"/>
        <end position="101"/>
    </location>
</feature>
<organism evidence="2 3">
    <name type="scientific">Rhodofomes roseus</name>
    <dbReference type="NCBI Taxonomy" id="34475"/>
    <lineage>
        <taxon>Eukaryota</taxon>
        <taxon>Fungi</taxon>
        <taxon>Dikarya</taxon>
        <taxon>Basidiomycota</taxon>
        <taxon>Agaricomycotina</taxon>
        <taxon>Agaricomycetes</taxon>
        <taxon>Polyporales</taxon>
        <taxon>Rhodofomes</taxon>
    </lineage>
</organism>
<feature type="compositionally biased region" description="Basic and acidic residues" evidence="1">
    <location>
        <begin position="937"/>
        <end position="948"/>
    </location>
</feature>
<feature type="compositionally biased region" description="Acidic residues" evidence="1">
    <location>
        <begin position="541"/>
        <end position="554"/>
    </location>
</feature>
<dbReference type="RefSeq" id="XP_047776666.1">
    <property type="nucleotide sequence ID" value="XM_047928360.1"/>
</dbReference>
<name>A0ABQ8K9I8_9APHY</name>
<feature type="compositionally biased region" description="Polar residues" evidence="1">
    <location>
        <begin position="176"/>
        <end position="188"/>
    </location>
</feature>
<feature type="compositionally biased region" description="Low complexity" evidence="1">
    <location>
        <begin position="748"/>
        <end position="757"/>
    </location>
</feature>
<protein>
    <recommendedName>
        <fullName evidence="4">SAP domain-containing protein</fullName>
    </recommendedName>
</protein>